<accession>A0A5F7ZFE2</accession>
<reference evidence="1" key="3">
    <citation type="submission" date="2025-08" db="UniProtKB">
        <authorList>
            <consortium name="Ensembl"/>
        </authorList>
    </citation>
    <scope>IDENTIFICATION</scope>
    <source>
        <strain evidence="1">17573</strain>
    </source>
</reference>
<keyword evidence="2" id="KW-1185">Reference proteome</keyword>
<evidence type="ECO:0000313" key="1">
    <source>
        <dbReference type="Ensembl" id="ENSMMUP00000064309.1"/>
    </source>
</evidence>
<dbReference type="Bgee" id="ENSMMUG00000059870">
    <property type="expression patterns" value="Expressed in spermatocyte"/>
</dbReference>
<dbReference type="AlphaFoldDB" id="A0A5F7ZFE2"/>
<reference evidence="1" key="4">
    <citation type="submission" date="2025-09" db="UniProtKB">
        <authorList>
            <consortium name="Ensembl"/>
        </authorList>
    </citation>
    <scope>IDENTIFICATION</scope>
    <source>
        <strain evidence="1">17573</strain>
    </source>
</reference>
<dbReference type="InParanoid" id="A0A5F7ZFE2"/>
<evidence type="ECO:0000313" key="2">
    <source>
        <dbReference type="Proteomes" id="UP000006718"/>
    </source>
</evidence>
<proteinExistence type="predicted"/>
<protein>
    <submittedName>
        <fullName evidence="1">Uncharacterized protein</fullName>
    </submittedName>
</protein>
<reference evidence="2" key="1">
    <citation type="journal article" date="2007" name="Science">
        <title>Evolutionary and biomedical insights from the rhesus macaque genome.</title>
        <authorList>
            <person name="Gibbs R.A."/>
            <person name="Rogers J."/>
            <person name="Katze M.G."/>
            <person name="Bumgarner R."/>
            <person name="Weinstock G.M."/>
            <person name="Mardis E.R."/>
            <person name="Remington K.A."/>
            <person name="Strausberg R.L."/>
            <person name="Venter J.C."/>
            <person name="Wilson R.K."/>
            <person name="Batzer M.A."/>
            <person name="Bustamante C.D."/>
            <person name="Eichler E.E."/>
            <person name="Hahn M.W."/>
            <person name="Hardison R.C."/>
            <person name="Makova K.D."/>
            <person name="Miller W."/>
            <person name="Milosavljevic A."/>
            <person name="Palermo R.E."/>
            <person name="Siepel A."/>
            <person name="Sikela J.M."/>
            <person name="Attaway T."/>
            <person name="Bell S."/>
            <person name="Bernard K.E."/>
            <person name="Buhay C.J."/>
            <person name="Chandrabose M.N."/>
            <person name="Dao M."/>
            <person name="Davis C."/>
            <person name="Delehaunty K.D."/>
            <person name="Ding Y."/>
            <person name="Dinh H.H."/>
            <person name="Dugan-Rocha S."/>
            <person name="Fulton L.A."/>
            <person name="Gabisi R.A."/>
            <person name="Garner T.T."/>
            <person name="Godfrey J."/>
            <person name="Hawes A.C."/>
            <person name="Hernandez J."/>
            <person name="Hines S."/>
            <person name="Holder M."/>
            <person name="Hume J."/>
            <person name="Jhangiani S.N."/>
            <person name="Joshi V."/>
            <person name="Khan Z.M."/>
            <person name="Kirkness E.F."/>
            <person name="Cree A."/>
            <person name="Fowler R.G."/>
            <person name="Lee S."/>
            <person name="Lewis L.R."/>
            <person name="Li Z."/>
            <person name="Liu Y.-S."/>
            <person name="Moore S.M."/>
            <person name="Muzny D."/>
            <person name="Nazareth L.V."/>
            <person name="Ngo D.N."/>
            <person name="Okwuonu G.O."/>
            <person name="Pai G."/>
            <person name="Parker D."/>
            <person name="Paul H.A."/>
            <person name="Pfannkoch C."/>
            <person name="Pohl C.S."/>
            <person name="Rogers Y.-H.C."/>
            <person name="Ruiz S.J."/>
            <person name="Sabo A."/>
            <person name="Santibanez J."/>
            <person name="Schneider B.W."/>
            <person name="Smith S.M."/>
            <person name="Sodergren E."/>
            <person name="Svatek A.F."/>
            <person name="Utterback T.R."/>
            <person name="Vattathil S."/>
            <person name="Warren W."/>
            <person name="White C.S."/>
            <person name="Chinwalla A.T."/>
            <person name="Feng Y."/>
            <person name="Halpern A.L."/>
            <person name="Hillier L.W."/>
            <person name="Huang X."/>
            <person name="Minx P."/>
            <person name="Nelson J.O."/>
            <person name="Pepin K.H."/>
            <person name="Qin X."/>
            <person name="Sutton G.G."/>
            <person name="Venter E."/>
            <person name="Walenz B.P."/>
            <person name="Wallis J.W."/>
            <person name="Worley K.C."/>
            <person name="Yang S.-P."/>
            <person name="Jones S.M."/>
            <person name="Marra M.A."/>
            <person name="Rocchi M."/>
            <person name="Schein J.E."/>
            <person name="Baertsch R."/>
            <person name="Clarke L."/>
            <person name="Csuros M."/>
            <person name="Glasscock J."/>
            <person name="Harris R.A."/>
            <person name="Havlak P."/>
            <person name="Jackson A.R."/>
            <person name="Jiang H."/>
            <person name="Liu Y."/>
            <person name="Messina D.N."/>
            <person name="Shen Y."/>
            <person name="Song H.X.-Z."/>
            <person name="Wylie T."/>
            <person name="Zhang L."/>
            <person name="Birney E."/>
            <person name="Han K."/>
            <person name="Konkel M.K."/>
            <person name="Lee J."/>
            <person name="Smit A.F.A."/>
            <person name="Ullmer B."/>
            <person name="Wang H."/>
            <person name="Xing J."/>
            <person name="Burhans R."/>
            <person name="Cheng Z."/>
            <person name="Karro J.E."/>
            <person name="Ma J."/>
            <person name="Raney B."/>
            <person name="She X."/>
            <person name="Cox M.J."/>
            <person name="Demuth J.P."/>
            <person name="Dumas L.J."/>
            <person name="Han S.-G."/>
            <person name="Hopkins J."/>
            <person name="Karimpour-Fard A."/>
            <person name="Kim Y.H."/>
            <person name="Pollack J.R."/>
            <person name="Vinar T."/>
            <person name="Addo-Quaye C."/>
            <person name="Degenhardt J."/>
            <person name="Denby A."/>
            <person name="Hubisz M.J."/>
            <person name="Indap A."/>
            <person name="Kosiol C."/>
            <person name="Lahn B.T."/>
            <person name="Lawson H.A."/>
            <person name="Marklein A."/>
            <person name="Nielsen R."/>
            <person name="Vallender E.J."/>
            <person name="Clark A.G."/>
            <person name="Ferguson B."/>
            <person name="Hernandez R.D."/>
            <person name="Hirani K."/>
            <person name="Kehrer-Sawatzki H."/>
            <person name="Kolb J."/>
            <person name="Patil S."/>
            <person name="Pu L.-L."/>
            <person name="Ren Y."/>
            <person name="Smith D.G."/>
            <person name="Wheeler D.A."/>
            <person name="Schenck I."/>
            <person name="Ball E.V."/>
            <person name="Chen R."/>
            <person name="Cooper D.N."/>
            <person name="Giardine B."/>
            <person name="Hsu F."/>
            <person name="Kent W.J."/>
            <person name="Lesk A."/>
            <person name="Nelson D.L."/>
            <person name="O'brien W.E."/>
            <person name="Pruefer K."/>
            <person name="Stenson P.D."/>
            <person name="Wallace J.C."/>
            <person name="Ke H."/>
            <person name="Liu X.-M."/>
            <person name="Wang P."/>
            <person name="Xiang A.P."/>
            <person name="Yang F."/>
            <person name="Barber G.P."/>
            <person name="Haussler D."/>
            <person name="Karolchik D."/>
            <person name="Kern A.D."/>
            <person name="Kuhn R.M."/>
            <person name="Smith K.E."/>
            <person name="Zwieg A.S."/>
        </authorList>
    </citation>
    <scope>NUCLEOTIDE SEQUENCE [LARGE SCALE GENOMIC DNA]</scope>
    <source>
        <strain evidence="2">17573</strain>
    </source>
</reference>
<sequence>DEELVEHCSKGDSCYAKIQAAFCPCPRDLWSFELERDDLGYLAEEISKQQSIQEEEEYKSLKNLQPDNVIEKKKHPFSGEKFKPAAEICISNEEPNVNHQDNGENVYRACQRPSWQSLLSQAWRPMRKKWFHRPRPETPCSMQPQDVVLCIPAAPAPAMAKRSQFTAHAVALEGASPKPWQLPCGGGPVCAQKSRIEVWEPLPTFQRIYGNA</sequence>
<organism evidence="1 2">
    <name type="scientific">Macaca mulatta</name>
    <name type="common">Rhesus macaque</name>
    <dbReference type="NCBI Taxonomy" id="9544"/>
    <lineage>
        <taxon>Eukaryota</taxon>
        <taxon>Metazoa</taxon>
        <taxon>Chordata</taxon>
        <taxon>Craniata</taxon>
        <taxon>Vertebrata</taxon>
        <taxon>Euteleostomi</taxon>
        <taxon>Mammalia</taxon>
        <taxon>Eutheria</taxon>
        <taxon>Euarchontoglires</taxon>
        <taxon>Primates</taxon>
        <taxon>Haplorrhini</taxon>
        <taxon>Catarrhini</taxon>
        <taxon>Cercopithecidae</taxon>
        <taxon>Cercopithecinae</taxon>
        <taxon>Macaca</taxon>
    </lineage>
</organism>
<dbReference type="Proteomes" id="UP000006718">
    <property type="component" value="Chromosome 6"/>
</dbReference>
<name>A0A5F7ZFE2_MACMU</name>
<reference evidence="1" key="2">
    <citation type="submission" date="2019-01" db="EMBL/GenBank/DDBJ databases">
        <authorList>
            <person name="Graves T."/>
            <person name="Eichler E.E."/>
            <person name="Wilson R.K."/>
        </authorList>
    </citation>
    <scope>NUCLEOTIDE SEQUENCE [LARGE SCALE GENOMIC DNA]</scope>
    <source>
        <strain evidence="1">17573</strain>
    </source>
</reference>
<dbReference type="VEuPathDB" id="HostDB:ENSMMUG00000059870"/>
<dbReference type="Ensembl" id="ENSMMUT00000106087.1">
    <property type="protein sequence ID" value="ENSMMUP00000064309.1"/>
    <property type="gene ID" value="ENSMMUG00000059870.1"/>
</dbReference>
<dbReference type="SMR" id="A0A5F7ZFE2"/>
<dbReference type="GeneTree" id="ENSGT00980000202117"/>